<reference evidence="2 3" key="1">
    <citation type="journal article" date="2018" name="Front. Plant Sci.">
        <title>Red Clover (Trifolium pratense) and Zigzag Clover (T. medium) - A Picture of Genomic Similarities and Differences.</title>
        <authorList>
            <person name="Dluhosova J."/>
            <person name="Istvanek J."/>
            <person name="Nedelnik J."/>
            <person name="Repkova J."/>
        </authorList>
    </citation>
    <scope>NUCLEOTIDE SEQUENCE [LARGE SCALE GENOMIC DNA]</scope>
    <source>
        <strain evidence="3">cv. 10/8</strain>
        <tissue evidence="2">Leaf</tissue>
    </source>
</reference>
<dbReference type="Gene3D" id="3.30.420.10">
    <property type="entry name" value="Ribonuclease H-like superfamily/Ribonuclease H"/>
    <property type="match status" value="1"/>
</dbReference>
<comment type="caution">
    <text evidence="2">The sequence shown here is derived from an EMBL/GenBank/DDBJ whole genome shotgun (WGS) entry which is preliminary data.</text>
</comment>
<protein>
    <submittedName>
        <fullName evidence="2">Retrovirus-related pol polyprotein from transposon tnt 1-94</fullName>
    </submittedName>
</protein>
<feature type="domain" description="Integrase catalytic" evidence="1">
    <location>
        <begin position="2"/>
        <end position="168"/>
    </location>
</feature>
<dbReference type="Pfam" id="PF00665">
    <property type="entry name" value="rve"/>
    <property type="match status" value="1"/>
</dbReference>
<evidence type="ECO:0000313" key="3">
    <source>
        <dbReference type="Proteomes" id="UP000265520"/>
    </source>
</evidence>
<dbReference type="GO" id="GO:0015074">
    <property type="term" value="P:DNA integration"/>
    <property type="evidence" value="ECO:0007669"/>
    <property type="project" value="InterPro"/>
</dbReference>
<name>A0A392MC19_9FABA</name>
<dbReference type="PROSITE" id="PS50994">
    <property type="entry name" value="INTEGRASE"/>
    <property type="match status" value="1"/>
</dbReference>
<dbReference type="PANTHER" id="PTHR42648">
    <property type="entry name" value="TRANSPOSASE, PUTATIVE-RELATED"/>
    <property type="match status" value="1"/>
</dbReference>
<gene>
    <name evidence="2" type="ORF">A2U01_0005431</name>
</gene>
<dbReference type="PANTHER" id="PTHR42648:SF18">
    <property type="entry name" value="RETROTRANSPOSON, UNCLASSIFIED-LIKE PROTEIN"/>
    <property type="match status" value="1"/>
</dbReference>
<keyword evidence="3" id="KW-1185">Reference proteome</keyword>
<dbReference type="SUPFAM" id="SSF53098">
    <property type="entry name" value="Ribonuclease H-like"/>
    <property type="match status" value="1"/>
</dbReference>
<dbReference type="Proteomes" id="UP000265520">
    <property type="component" value="Unassembled WGS sequence"/>
</dbReference>
<organism evidence="2 3">
    <name type="scientific">Trifolium medium</name>
    <dbReference type="NCBI Taxonomy" id="97028"/>
    <lineage>
        <taxon>Eukaryota</taxon>
        <taxon>Viridiplantae</taxon>
        <taxon>Streptophyta</taxon>
        <taxon>Embryophyta</taxon>
        <taxon>Tracheophyta</taxon>
        <taxon>Spermatophyta</taxon>
        <taxon>Magnoliopsida</taxon>
        <taxon>eudicotyledons</taxon>
        <taxon>Gunneridae</taxon>
        <taxon>Pentapetalae</taxon>
        <taxon>rosids</taxon>
        <taxon>fabids</taxon>
        <taxon>Fabales</taxon>
        <taxon>Fabaceae</taxon>
        <taxon>Papilionoideae</taxon>
        <taxon>50 kb inversion clade</taxon>
        <taxon>NPAAA clade</taxon>
        <taxon>Hologalegina</taxon>
        <taxon>IRL clade</taxon>
        <taxon>Trifolieae</taxon>
        <taxon>Trifolium</taxon>
    </lineage>
</organism>
<dbReference type="InterPro" id="IPR001584">
    <property type="entry name" value="Integrase_cat-core"/>
</dbReference>
<feature type="non-terminal residue" evidence="2">
    <location>
        <position position="342"/>
    </location>
</feature>
<dbReference type="InterPro" id="IPR012337">
    <property type="entry name" value="RNaseH-like_sf"/>
</dbReference>
<proteinExistence type="predicted"/>
<accession>A0A392MC19</accession>
<dbReference type="InterPro" id="IPR039537">
    <property type="entry name" value="Retrotran_Ty1/copia-like"/>
</dbReference>
<sequence length="342" mass="39078">MRANSALGVIHSDICGPFENPTLAGNKYFITFVDEYTRMIWLYTIKLKSEALYIFKKFKVLVEKESEKSIKILRTDGSGEYTSKEFEAFCVNEGIIHEVTAPYTPQHNGLAERRNRTILDMARSMLKQKNMPPKFWGEAVSAAVYILNKCPTKKLKSKVPEEAWSGRKPNVKHLKIFGSLCYKHIPDARRSKLDDKSETMVFIESNIDHSHILVNIDQGEWSDDDSEVDEIEEVEPVNVVDQNQGTNHEEDMHTSSDDDDIIHLSSRPQRTKHVPNRLADCEMLPDSAVNSEGELIHFALLADAEPVHYKDAMQTSVWKNAMADELKSIEKNKTWKLVKLPD</sequence>
<dbReference type="InterPro" id="IPR036397">
    <property type="entry name" value="RNaseH_sf"/>
</dbReference>
<dbReference type="EMBL" id="LXQA010007076">
    <property type="protein sequence ID" value="MCH84599.1"/>
    <property type="molecule type" value="Genomic_DNA"/>
</dbReference>
<dbReference type="AlphaFoldDB" id="A0A392MC19"/>
<evidence type="ECO:0000259" key="1">
    <source>
        <dbReference type="PROSITE" id="PS50994"/>
    </source>
</evidence>
<evidence type="ECO:0000313" key="2">
    <source>
        <dbReference type="EMBL" id="MCH84599.1"/>
    </source>
</evidence>
<dbReference type="GO" id="GO:0003676">
    <property type="term" value="F:nucleic acid binding"/>
    <property type="evidence" value="ECO:0007669"/>
    <property type="project" value="InterPro"/>
</dbReference>